<feature type="domain" description="ABC3 transporter permease C-terminal" evidence="7">
    <location>
        <begin position="778"/>
        <end position="887"/>
    </location>
</feature>
<evidence type="ECO:0000256" key="4">
    <source>
        <dbReference type="ARBA" id="ARBA00022989"/>
    </source>
</evidence>
<organism evidence="9 10">
    <name type="scientific">Dawidia cretensis</name>
    <dbReference type="NCBI Taxonomy" id="2782350"/>
    <lineage>
        <taxon>Bacteria</taxon>
        <taxon>Pseudomonadati</taxon>
        <taxon>Bacteroidota</taxon>
        <taxon>Cytophagia</taxon>
        <taxon>Cytophagales</taxon>
        <taxon>Chryseotaleaceae</taxon>
        <taxon>Dawidia</taxon>
    </lineage>
</organism>
<feature type="transmembrane region" description="Helical" evidence="6">
    <location>
        <begin position="826"/>
        <end position="848"/>
    </location>
</feature>
<dbReference type="RefSeq" id="WP_254084708.1">
    <property type="nucleotide sequence ID" value="NZ_JAHESE010000011.1"/>
</dbReference>
<protein>
    <submittedName>
        <fullName evidence="9">ABC transporter permease</fullName>
    </submittedName>
</protein>
<dbReference type="EMBL" id="JAHESE010000011">
    <property type="protein sequence ID" value="MBT1709127.1"/>
    <property type="molecule type" value="Genomic_DNA"/>
</dbReference>
<evidence type="ECO:0000256" key="6">
    <source>
        <dbReference type="SAM" id="Phobius"/>
    </source>
</evidence>
<reference evidence="9 10" key="1">
    <citation type="submission" date="2021-05" db="EMBL/GenBank/DDBJ databases">
        <title>A Polyphasic approach of four new species of the genus Ohtaekwangia: Ohtaekwangia histidinii sp. nov., Ohtaekwangia cretensis sp. nov., Ohtaekwangia indiensis sp. nov., Ohtaekwangia reichenbachii sp. nov. from diverse environment.</title>
        <authorList>
            <person name="Octaviana S."/>
        </authorList>
    </citation>
    <scope>NUCLEOTIDE SEQUENCE [LARGE SCALE GENOMIC DNA]</scope>
    <source>
        <strain evidence="9 10">PWU5</strain>
    </source>
</reference>
<dbReference type="InterPro" id="IPR047699">
    <property type="entry name" value="Permease_put_prefix"/>
</dbReference>
<keyword evidence="3 6" id="KW-0812">Transmembrane</keyword>
<evidence type="ECO:0000259" key="8">
    <source>
        <dbReference type="Pfam" id="PF12704"/>
    </source>
</evidence>
<feature type="domain" description="MacB-like periplasmic core" evidence="8">
    <location>
        <begin position="96"/>
        <end position="321"/>
    </location>
</feature>
<evidence type="ECO:0000259" key="7">
    <source>
        <dbReference type="Pfam" id="PF02687"/>
    </source>
</evidence>
<evidence type="ECO:0000256" key="3">
    <source>
        <dbReference type="ARBA" id="ARBA00022692"/>
    </source>
</evidence>
<accession>A0AAP2DZX1</accession>
<gene>
    <name evidence="9" type="ORF">KK062_12870</name>
</gene>
<evidence type="ECO:0000313" key="10">
    <source>
        <dbReference type="Proteomes" id="UP001319080"/>
    </source>
</evidence>
<dbReference type="Proteomes" id="UP001319080">
    <property type="component" value="Unassembled WGS sequence"/>
</dbReference>
<feature type="transmembrane region" description="Helical" evidence="6">
    <location>
        <begin position="466"/>
        <end position="493"/>
    </location>
</feature>
<sequence length="897" mass="100645">MTRADPPRFIIRFLKWFCKPEYHADIEGDLLEIYDRRVADLGKSQANLRLYKDVILLCRPGILRSATFDQPLANNGMFKSYFVMGWRNLWKSKLYSTLNVLGLTFGMVCFLLIGLYVYDELNFDTQHQEGHRIYRVITHEKNPNNEATTVAAAGYMLAEEAPQALPEVEMTTRMQRSGRINLIDPENPVYVQETVTVADENFLMVFDFPVLEGDRQNALKEPNTIVITEDLAMRIFGRKDVINKNIQFDYTQTLLKITAVLKDHPQNSSFSFTSVMSIATFLNDENYKRDAQRDWASTSFTVFALLRPNADPDSAARKITRLVHANATLEPGTSLSHSMQPLKDIHLKSAGIADGARNSNVDSIPQGNPVYITVFSFTAIFVLLIAGINYTNLTTARASSRLKEIGVRKAIGAVRGNLVKQFLIESLITTVIAFFFSVLIVALLLPVFNDFVHKKFELFTSVGFQFWSAAVALIIAIGLLSGGYAAILLSRFNPVSLLKGLKLKSGGDFSVRKALVVLQFTISTVMIIGTIVLFMQVRFLNDSELGFDKDLMVVIDVNVAKARSNFERVKNEMSKVSSVKHVSATSRVPGEWKSIPRIKLKKEGSVRELQMAYTIAADKDFLSTYEIELLKGQNFQNDTDTMSVIINEAAAKILGITDVSDEVMIPLVARNQFFTPIYDDANASFNPRVVGIVKDFHFQSLRAKIEPLILTYHSNPIFPIDYYSVKIHPQNIQATLDKLKGIMVANDEHEPFEYHFLDDQLALFYIEDQRSQTILGWVAIASVVIACLGLFGLATYSAEQRLKEIGMRKVLGANMLSIMALLSKDFVRLVLIACSIAFPVAWLGASLWLQEYAYHIDIEWWIFALAGVIATGIALLTVSYQAIKAAVVNPVKILRSE</sequence>
<comment type="subcellular location">
    <subcellularLocation>
        <location evidence="1">Cell membrane</location>
        <topology evidence="1">Multi-pass membrane protein</topology>
    </subcellularLocation>
</comment>
<name>A0AAP2DZX1_9BACT</name>
<evidence type="ECO:0000256" key="2">
    <source>
        <dbReference type="ARBA" id="ARBA00022475"/>
    </source>
</evidence>
<dbReference type="PANTHER" id="PTHR30572">
    <property type="entry name" value="MEMBRANE COMPONENT OF TRANSPORTER-RELATED"/>
    <property type="match status" value="1"/>
</dbReference>
<dbReference type="AlphaFoldDB" id="A0AAP2DZX1"/>
<feature type="transmembrane region" description="Helical" evidence="6">
    <location>
        <begin position="860"/>
        <end position="883"/>
    </location>
</feature>
<feature type="transmembrane region" description="Helical" evidence="6">
    <location>
        <begin position="422"/>
        <end position="446"/>
    </location>
</feature>
<dbReference type="InterPro" id="IPR025857">
    <property type="entry name" value="MacB_PCD"/>
</dbReference>
<evidence type="ECO:0000313" key="9">
    <source>
        <dbReference type="EMBL" id="MBT1709127.1"/>
    </source>
</evidence>
<feature type="transmembrane region" description="Helical" evidence="6">
    <location>
        <begin position="514"/>
        <end position="535"/>
    </location>
</feature>
<feature type="transmembrane region" description="Helical" evidence="6">
    <location>
        <begin position="370"/>
        <end position="393"/>
    </location>
</feature>
<dbReference type="GO" id="GO:0022857">
    <property type="term" value="F:transmembrane transporter activity"/>
    <property type="evidence" value="ECO:0007669"/>
    <property type="project" value="TreeGrafter"/>
</dbReference>
<keyword evidence="5 6" id="KW-0472">Membrane</keyword>
<dbReference type="PANTHER" id="PTHR30572:SF18">
    <property type="entry name" value="ABC-TYPE MACROLIDE FAMILY EXPORT SYSTEM PERMEASE COMPONENT 2"/>
    <property type="match status" value="1"/>
</dbReference>
<feature type="transmembrane region" description="Helical" evidence="6">
    <location>
        <begin position="774"/>
        <end position="798"/>
    </location>
</feature>
<keyword evidence="10" id="KW-1185">Reference proteome</keyword>
<feature type="domain" description="ABC3 transporter permease C-terminal" evidence="7">
    <location>
        <begin position="377"/>
        <end position="494"/>
    </location>
</feature>
<comment type="caution">
    <text evidence="9">The sequence shown here is derived from an EMBL/GenBank/DDBJ whole genome shotgun (WGS) entry which is preliminary data.</text>
</comment>
<dbReference type="GO" id="GO:0005886">
    <property type="term" value="C:plasma membrane"/>
    <property type="evidence" value="ECO:0007669"/>
    <property type="project" value="UniProtKB-SubCell"/>
</dbReference>
<evidence type="ECO:0000256" key="5">
    <source>
        <dbReference type="ARBA" id="ARBA00023136"/>
    </source>
</evidence>
<dbReference type="InterPro" id="IPR050250">
    <property type="entry name" value="Macrolide_Exporter_MacB"/>
</dbReference>
<dbReference type="NCBIfam" id="NF038404">
    <property type="entry name" value="perm_prefix_2"/>
    <property type="match status" value="1"/>
</dbReference>
<feature type="transmembrane region" description="Helical" evidence="6">
    <location>
        <begin position="94"/>
        <end position="118"/>
    </location>
</feature>
<evidence type="ECO:0000256" key="1">
    <source>
        <dbReference type="ARBA" id="ARBA00004651"/>
    </source>
</evidence>
<proteinExistence type="predicted"/>
<dbReference type="Pfam" id="PF02687">
    <property type="entry name" value="FtsX"/>
    <property type="match status" value="2"/>
</dbReference>
<dbReference type="InterPro" id="IPR003838">
    <property type="entry name" value="ABC3_permease_C"/>
</dbReference>
<keyword evidence="2" id="KW-1003">Cell membrane</keyword>
<dbReference type="Pfam" id="PF12704">
    <property type="entry name" value="MacB_PCD"/>
    <property type="match status" value="1"/>
</dbReference>
<keyword evidence="4 6" id="KW-1133">Transmembrane helix</keyword>